<evidence type="ECO:0000313" key="2">
    <source>
        <dbReference type="Proteomes" id="UP001497680"/>
    </source>
</evidence>
<gene>
    <name evidence="1" type="ORF">F4821DRAFT_272961</name>
</gene>
<name>A0ACC0CMQ5_9PEZI</name>
<protein>
    <submittedName>
        <fullName evidence="1">MFS general substrate transporter</fullName>
    </submittedName>
</protein>
<accession>A0ACC0CMQ5</accession>
<organism evidence="1 2">
    <name type="scientific">Hypoxylon rubiginosum</name>
    <dbReference type="NCBI Taxonomy" id="110542"/>
    <lineage>
        <taxon>Eukaryota</taxon>
        <taxon>Fungi</taxon>
        <taxon>Dikarya</taxon>
        <taxon>Ascomycota</taxon>
        <taxon>Pezizomycotina</taxon>
        <taxon>Sordariomycetes</taxon>
        <taxon>Xylariomycetidae</taxon>
        <taxon>Xylariales</taxon>
        <taxon>Hypoxylaceae</taxon>
        <taxon>Hypoxylon</taxon>
    </lineage>
</organism>
<sequence>MSTPEKPNGSSSSISNRNPVSYEHNEAASVKDIPSVRDDVGFDEVYSPKEQRRIIRRVDLRLIPLLGCLYFVSMLDRLNISSASIAGLSEDLDLQVGTRYSVVVLTFFVTYTICQPLGPVLTKKIGPRWFLGSITLFLGTVMIALGFVKSWESLAGLRALIGIFEAGCFSGVVYLLSVWYTRFDMQKRYVGMYGIASVGGAFGGILAYGLSQMEGVAGLRGWRWIFIIEGILSCLIALVSYFYLVGFPEEAYLSWKFLSKEECDFVLRRLDRDRADAITEPFSLRAFFEPAKDWKIWVFAFIGFCITTVSYAFHYFLPILLIGMGFNVAQAQCLTVPPWIFTGIFMYVQAWLGDRYRFRGPILAFNAVLSCIGLALMMFHPTTGVRFFGVFFVLAGSSGNLPPVLTYQANNIRGHWKRAFCTATQIGAGGIGGIAGSLVFRSQDSPRYLPGIYAAFACNACILICIAGLSVWFAYANRRARRGQVILEGLEGFTYTL</sequence>
<dbReference type="Proteomes" id="UP001497680">
    <property type="component" value="Unassembled WGS sequence"/>
</dbReference>
<proteinExistence type="predicted"/>
<evidence type="ECO:0000313" key="1">
    <source>
        <dbReference type="EMBL" id="KAI6081706.1"/>
    </source>
</evidence>
<keyword evidence="2" id="KW-1185">Reference proteome</keyword>
<comment type="caution">
    <text evidence="1">The sequence shown here is derived from an EMBL/GenBank/DDBJ whole genome shotgun (WGS) entry which is preliminary data.</text>
</comment>
<dbReference type="EMBL" id="MU394388">
    <property type="protein sequence ID" value="KAI6081706.1"/>
    <property type="molecule type" value="Genomic_DNA"/>
</dbReference>
<reference evidence="1 2" key="1">
    <citation type="journal article" date="2022" name="New Phytol.">
        <title>Ecological generalism drives hyperdiversity of secondary metabolite gene clusters in xylarialean endophytes.</title>
        <authorList>
            <person name="Franco M.E.E."/>
            <person name="Wisecaver J.H."/>
            <person name="Arnold A.E."/>
            <person name="Ju Y.M."/>
            <person name="Slot J.C."/>
            <person name="Ahrendt S."/>
            <person name="Moore L.P."/>
            <person name="Eastman K.E."/>
            <person name="Scott K."/>
            <person name="Konkel Z."/>
            <person name="Mondo S.J."/>
            <person name="Kuo A."/>
            <person name="Hayes R.D."/>
            <person name="Haridas S."/>
            <person name="Andreopoulos B."/>
            <person name="Riley R."/>
            <person name="LaButti K."/>
            <person name="Pangilinan J."/>
            <person name="Lipzen A."/>
            <person name="Amirebrahimi M."/>
            <person name="Yan J."/>
            <person name="Adam C."/>
            <person name="Keymanesh K."/>
            <person name="Ng V."/>
            <person name="Louie K."/>
            <person name="Northen T."/>
            <person name="Drula E."/>
            <person name="Henrissat B."/>
            <person name="Hsieh H.M."/>
            <person name="Youens-Clark K."/>
            <person name="Lutzoni F."/>
            <person name="Miadlikowska J."/>
            <person name="Eastwood D.C."/>
            <person name="Hamelin R.C."/>
            <person name="Grigoriev I.V."/>
            <person name="U'Ren J.M."/>
        </authorList>
    </citation>
    <scope>NUCLEOTIDE SEQUENCE [LARGE SCALE GENOMIC DNA]</scope>
    <source>
        <strain evidence="1 2">ER1909</strain>
    </source>
</reference>